<dbReference type="GO" id="GO:0035529">
    <property type="term" value="F:NADH pyrophosphatase activity"/>
    <property type="evidence" value="ECO:0007669"/>
    <property type="project" value="TreeGrafter"/>
</dbReference>
<dbReference type="EMBL" id="NKQK01000029">
    <property type="protein sequence ID" value="PSR85401.1"/>
    <property type="molecule type" value="Genomic_DNA"/>
</dbReference>
<dbReference type="FunFam" id="3.40.630.30:FF:000016">
    <property type="entry name" value="nudix hydrolase 2"/>
    <property type="match status" value="1"/>
</dbReference>
<dbReference type="InParanoid" id="A0A2R6P547"/>
<protein>
    <submittedName>
        <fullName evidence="4">Nudix hydrolase</fullName>
    </submittedName>
</protein>
<dbReference type="PANTHER" id="PTHR13994:SF30">
    <property type="entry name" value="NUDIX HYDROLASE 10"/>
    <property type="match status" value="1"/>
</dbReference>
<dbReference type="Gramene" id="PSR85401">
    <property type="protein sequence ID" value="PSR85401"/>
    <property type="gene ID" value="CEY00_Acc33392"/>
</dbReference>
<name>A0A2R6P547_ACTCC</name>
<evidence type="ECO:0000313" key="5">
    <source>
        <dbReference type="Proteomes" id="UP000241394"/>
    </source>
</evidence>
<proteinExistence type="inferred from homology"/>
<dbReference type="Proteomes" id="UP000241394">
    <property type="component" value="Chromosome LG29"/>
</dbReference>
<evidence type="ECO:0000256" key="1">
    <source>
        <dbReference type="ARBA" id="ARBA00005582"/>
    </source>
</evidence>
<dbReference type="InterPro" id="IPR040618">
    <property type="entry name" value="Pre-Nudix"/>
</dbReference>
<keyword evidence="2 4" id="KW-0378">Hydrolase</keyword>
<reference evidence="4 5" key="1">
    <citation type="submission" date="2017-07" db="EMBL/GenBank/DDBJ databases">
        <title>An improved, manually edited Actinidia chinensis var. chinensis (kiwifruit) genome highlights the challenges associated with draft genomes and gene prediction in plants.</title>
        <authorList>
            <person name="Pilkington S."/>
            <person name="Crowhurst R."/>
            <person name="Hilario E."/>
            <person name="Nardozza S."/>
            <person name="Fraser L."/>
            <person name="Peng Y."/>
            <person name="Gunaseelan K."/>
            <person name="Simpson R."/>
            <person name="Tahir J."/>
            <person name="Deroles S."/>
            <person name="Templeton K."/>
            <person name="Luo Z."/>
            <person name="Davy M."/>
            <person name="Cheng C."/>
            <person name="Mcneilage M."/>
            <person name="Scaglione D."/>
            <person name="Liu Y."/>
            <person name="Zhang Q."/>
            <person name="Datson P."/>
            <person name="De Silva N."/>
            <person name="Gardiner S."/>
            <person name="Bassett H."/>
            <person name="Chagne D."/>
            <person name="Mccallum J."/>
            <person name="Dzierzon H."/>
            <person name="Deng C."/>
            <person name="Wang Y.-Y."/>
            <person name="Barron N."/>
            <person name="Manako K."/>
            <person name="Bowen J."/>
            <person name="Foster T."/>
            <person name="Erridge Z."/>
            <person name="Tiffin H."/>
            <person name="Waite C."/>
            <person name="Davies K."/>
            <person name="Grierson E."/>
            <person name="Laing W."/>
            <person name="Kirk R."/>
            <person name="Chen X."/>
            <person name="Wood M."/>
            <person name="Montefiori M."/>
            <person name="Brummell D."/>
            <person name="Schwinn K."/>
            <person name="Catanach A."/>
            <person name="Fullerton C."/>
            <person name="Li D."/>
            <person name="Meiyalaghan S."/>
            <person name="Nieuwenhuizen N."/>
            <person name="Read N."/>
            <person name="Prakash R."/>
            <person name="Hunter D."/>
            <person name="Zhang H."/>
            <person name="Mckenzie M."/>
            <person name="Knabel M."/>
            <person name="Harris A."/>
            <person name="Allan A."/>
            <person name="Chen A."/>
            <person name="Janssen B."/>
            <person name="Plunkett B."/>
            <person name="Dwamena C."/>
            <person name="Voogd C."/>
            <person name="Leif D."/>
            <person name="Lafferty D."/>
            <person name="Souleyre E."/>
            <person name="Varkonyi-Gasic E."/>
            <person name="Gambi F."/>
            <person name="Hanley J."/>
            <person name="Yao J.-L."/>
            <person name="Cheung J."/>
            <person name="David K."/>
            <person name="Warren B."/>
            <person name="Marsh K."/>
            <person name="Snowden K."/>
            <person name="Lin-Wang K."/>
            <person name="Brian L."/>
            <person name="Martinez-Sanchez M."/>
            <person name="Wang M."/>
            <person name="Ileperuma N."/>
            <person name="Macnee N."/>
            <person name="Campin R."/>
            <person name="Mcatee P."/>
            <person name="Drummond R."/>
            <person name="Espley R."/>
            <person name="Ireland H."/>
            <person name="Wu R."/>
            <person name="Atkinson R."/>
            <person name="Karunairetnam S."/>
            <person name="Bulley S."/>
            <person name="Chunkath S."/>
            <person name="Hanley Z."/>
            <person name="Storey R."/>
            <person name="Thrimawithana A."/>
            <person name="Thomson S."/>
            <person name="David C."/>
            <person name="Testolin R."/>
        </authorList>
    </citation>
    <scope>NUCLEOTIDE SEQUENCE [LARGE SCALE GENOMIC DNA]</scope>
    <source>
        <strain evidence="5">cv. Red5</strain>
        <tissue evidence="4">Young leaf</tissue>
    </source>
</reference>
<accession>A0A2R6P547</accession>
<feature type="domain" description="Pre-nudix hydrolase" evidence="3">
    <location>
        <begin position="16"/>
        <end position="94"/>
    </location>
</feature>
<keyword evidence="5" id="KW-1185">Reference proteome</keyword>
<dbReference type="Gene3D" id="3.40.630.30">
    <property type="match status" value="1"/>
</dbReference>
<evidence type="ECO:0000259" key="3">
    <source>
        <dbReference type="Pfam" id="PF18290"/>
    </source>
</evidence>
<dbReference type="InterPro" id="IPR003293">
    <property type="entry name" value="Nudix_hydrolase6-like"/>
</dbReference>
<sequence>MDQVVAENGVQYVELLSSVKDDHSGVIVEMKEPMDSDAFHSLLRVSISQWKKQLKKSVQIKLPIALVNLVEPTVKERFLNHHAEPHYLMLAYWISETVNTIPANSTHRVVVGAIVMNDKREEKSGRYQGTGA</sequence>
<comment type="caution">
    <text evidence="4">The sequence shown here is derived from an EMBL/GenBank/DDBJ whole genome shotgun (WGS) entry which is preliminary data.</text>
</comment>
<gene>
    <name evidence="4" type="ORF">CEY00_Acc33392</name>
</gene>
<reference evidence="5" key="2">
    <citation type="journal article" date="2018" name="BMC Genomics">
        <title>A manually annotated Actinidia chinensis var. chinensis (kiwifruit) genome highlights the challenges associated with draft genomes and gene prediction in plants.</title>
        <authorList>
            <person name="Pilkington S.M."/>
            <person name="Crowhurst R."/>
            <person name="Hilario E."/>
            <person name="Nardozza S."/>
            <person name="Fraser L."/>
            <person name="Peng Y."/>
            <person name="Gunaseelan K."/>
            <person name="Simpson R."/>
            <person name="Tahir J."/>
            <person name="Deroles S.C."/>
            <person name="Templeton K."/>
            <person name="Luo Z."/>
            <person name="Davy M."/>
            <person name="Cheng C."/>
            <person name="McNeilage M."/>
            <person name="Scaglione D."/>
            <person name="Liu Y."/>
            <person name="Zhang Q."/>
            <person name="Datson P."/>
            <person name="De Silva N."/>
            <person name="Gardiner S.E."/>
            <person name="Bassett H."/>
            <person name="Chagne D."/>
            <person name="McCallum J."/>
            <person name="Dzierzon H."/>
            <person name="Deng C."/>
            <person name="Wang Y.Y."/>
            <person name="Barron L."/>
            <person name="Manako K."/>
            <person name="Bowen J."/>
            <person name="Foster T.M."/>
            <person name="Erridge Z.A."/>
            <person name="Tiffin H."/>
            <person name="Waite C.N."/>
            <person name="Davies K.M."/>
            <person name="Grierson E.P."/>
            <person name="Laing W.A."/>
            <person name="Kirk R."/>
            <person name="Chen X."/>
            <person name="Wood M."/>
            <person name="Montefiori M."/>
            <person name="Brummell D.A."/>
            <person name="Schwinn K.E."/>
            <person name="Catanach A."/>
            <person name="Fullerton C."/>
            <person name="Li D."/>
            <person name="Meiyalaghan S."/>
            <person name="Nieuwenhuizen N."/>
            <person name="Read N."/>
            <person name="Prakash R."/>
            <person name="Hunter D."/>
            <person name="Zhang H."/>
            <person name="McKenzie M."/>
            <person name="Knabel M."/>
            <person name="Harris A."/>
            <person name="Allan A.C."/>
            <person name="Gleave A."/>
            <person name="Chen A."/>
            <person name="Janssen B.J."/>
            <person name="Plunkett B."/>
            <person name="Ampomah-Dwamena C."/>
            <person name="Voogd C."/>
            <person name="Leif D."/>
            <person name="Lafferty D."/>
            <person name="Souleyre E.J.F."/>
            <person name="Varkonyi-Gasic E."/>
            <person name="Gambi F."/>
            <person name="Hanley J."/>
            <person name="Yao J.L."/>
            <person name="Cheung J."/>
            <person name="David K.M."/>
            <person name="Warren B."/>
            <person name="Marsh K."/>
            <person name="Snowden K.C."/>
            <person name="Lin-Wang K."/>
            <person name="Brian L."/>
            <person name="Martinez-Sanchez M."/>
            <person name="Wang M."/>
            <person name="Ileperuma N."/>
            <person name="Macnee N."/>
            <person name="Campin R."/>
            <person name="McAtee P."/>
            <person name="Drummond R.S.M."/>
            <person name="Espley R.V."/>
            <person name="Ireland H.S."/>
            <person name="Wu R."/>
            <person name="Atkinson R.G."/>
            <person name="Karunairetnam S."/>
            <person name="Bulley S."/>
            <person name="Chunkath S."/>
            <person name="Hanley Z."/>
            <person name="Storey R."/>
            <person name="Thrimawithana A.H."/>
            <person name="Thomson S."/>
            <person name="David C."/>
            <person name="Testolin R."/>
            <person name="Huang H."/>
            <person name="Hellens R.P."/>
            <person name="Schaffer R.J."/>
        </authorList>
    </citation>
    <scope>NUCLEOTIDE SEQUENCE [LARGE SCALE GENOMIC DNA]</scope>
    <source>
        <strain evidence="5">cv. Red5</strain>
    </source>
</reference>
<organism evidence="4 5">
    <name type="scientific">Actinidia chinensis var. chinensis</name>
    <name type="common">Chinese soft-hair kiwi</name>
    <dbReference type="NCBI Taxonomy" id="1590841"/>
    <lineage>
        <taxon>Eukaryota</taxon>
        <taxon>Viridiplantae</taxon>
        <taxon>Streptophyta</taxon>
        <taxon>Embryophyta</taxon>
        <taxon>Tracheophyta</taxon>
        <taxon>Spermatophyta</taxon>
        <taxon>Magnoliopsida</taxon>
        <taxon>eudicotyledons</taxon>
        <taxon>Gunneridae</taxon>
        <taxon>Pentapetalae</taxon>
        <taxon>asterids</taxon>
        <taxon>Ericales</taxon>
        <taxon>Actinidiaceae</taxon>
        <taxon>Actinidia</taxon>
    </lineage>
</organism>
<dbReference type="OrthoDB" id="447842at2759"/>
<dbReference type="OMA" id="EDFRYHH"/>
<dbReference type="GO" id="GO:0051287">
    <property type="term" value="F:NAD binding"/>
    <property type="evidence" value="ECO:0007669"/>
    <property type="project" value="TreeGrafter"/>
</dbReference>
<dbReference type="GO" id="GO:0047631">
    <property type="term" value="F:ADP-ribose diphosphatase activity"/>
    <property type="evidence" value="ECO:0007669"/>
    <property type="project" value="TreeGrafter"/>
</dbReference>
<dbReference type="Pfam" id="PF18290">
    <property type="entry name" value="Nudix_hydro"/>
    <property type="match status" value="1"/>
</dbReference>
<dbReference type="PANTHER" id="PTHR13994">
    <property type="entry name" value="NUDIX HYDROLASE RELATED"/>
    <property type="match status" value="1"/>
</dbReference>
<evidence type="ECO:0000256" key="2">
    <source>
        <dbReference type="ARBA" id="ARBA00022801"/>
    </source>
</evidence>
<dbReference type="AlphaFoldDB" id="A0A2R6P547"/>
<comment type="similarity">
    <text evidence="1">Belongs to the Nudix hydrolase family.</text>
</comment>
<evidence type="ECO:0000313" key="4">
    <source>
        <dbReference type="EMBL" id="PSR85401.1"/>
    </source>
</evidence>